<evidence type="ECO:0000256" key="1">
    <source>
        <dbReference type="SAM" id="MobiDB-lite"/>
    </source>
</evidence>
<feature type="non-terminal residue" evidence="2">
    <location>
        <position position="1"/>
    </location>
</feature>
<accession>A0ABT6PA72</accession>
<proteinExistence type="predicted"/>
<organism evidence="2 3">
    <name type="scientific">Polyangium sorediatum</name>
    <dbReference type="NCBI Taxonomy" id="889274"/>
    <lineage>
        <taxon>Bacteria</taxon>
        <taxon>Pseudomonadati</taxon>
        <taxon>Myxococcota</taxon>
        <taxon>Polyangia</taxon>
        <taxon>Polyangiales</taxon>
        <taxon>Polyangiaceae</taxon>
        <taxon>Polyangium</taxon>
    </lineage>
</organism>
<comment type="caution">
    <text evidence="2">The sequence shown here is derived from an EMBL/GenBank/DDBJ whole genome shotgun (WGS) entry which is preliminary data.</text>
</comment>
<sequence length="102" mass="9136">RAVRDARGAWPKGIAPGAGAGGAPNCGAAGIPGGAPIGCCGAGFGASRAQGERIGLSSTSADENALAAGIPPPAIGGGGYAPGATGDGGDIPPALIFGGGAG</sequence>
<evidence type="ECO:0000313" key="2">
    <source>
        <dbReference type="EMBL" id="MDI1437162.1"/>
    </source>
</evidence>
<name>A0ABT6PA72_9BACT</name>
<gene>
    <name evidence="2" type="ORF">QHF89_47085</name>
</gene>
<dbReference type="EMBL" id="JARZHI010000110">
    <property type="protein sequence ID" value="MDI1437162.1"/>
    <property type="molecule type" value="Genomic_DNA"/>
</dbReference>
<evidence type="ECO:0008006" key="4">
    <source>
        <dbReference type="Google" id="ProtNLM"/>
    </source>
</evidence>
<protein>
    <recommendedName>
        <fullName evidence="4">Elastin</fullName>
    </recommendedName>
</protein>
<evidence type="ECO:0000313" key="3">
    <source>
        <dbReference type="Proteomes" id="UP001160301"/>
    </source>
</evidence>
<reference evidence="2 3" key="1">
    <citation type="submission" date="2023-04" db="EMBL/GenBank/DDBJ databases">
        <title>The genome sequence of Polyangium sorediatum DSM14670.</title>
        <authorList>
            <person name="Zhang X."/>
        </authorList>
    </citation>
    <scope>NUCLEOTIDE SEQUENCE [LARGE SCALE GENOMIC DNA]</scope>
    <source>
        <strain evidence="2 3">DSM 14670</strain>
    </source>
</reference>
<dbReference type="Proteomes" id="UP001160301">
    <property type="component" value="Unassembled WGS sequence"/>
</dbReference>
<keyword evidence="3" id="KW-1185">Reference proteome</keyword>
<feature type="region of interest" description="Disordered" evidence="1">
    <location>
        <begin position="1"/>
        <end position="21"/>
    </location>
</feature>